<dbReference type="RefSeq" id="WP_076457089.1">
    <property type="nucleotide sequence ID" value="NZ_FTOB01000011.1"/>
</dbReference>
<keyword evidence="3" id="KW-0732">Signal</keyword>
<dbReference type="PANTHER" id="PTHR40841:SF2">
    <property type="entry name" value="SIDEROPHORE-DEGRADING ESTERASE (EUROFUNG)"/>
    <property type="match status" value="1"/>
</dbReference>
<evidence type="ECO:0000256" key="3">
    <source>
        <dbReference type="SAM" id="SignalP"/>
    </source>
</evidence>
<dbReference type="InterPro" id="IPR052558">
    <property type="entry name" value="Siderophore_Hydrolase_D"/>
</dbReference>
<keyword evidence="2" id="KW-0378">Hydrolase</keyword>
<gene>
    <name evidence="4" type="ORF">SAMN05421766_11126</name>
</gene>
<evidence type="ECO:0008006" key="6">
    <source>
        <dbReference type="Google" id="ProtNLM"/>
    </source>
</evidence>
<dbReference type="EMBL" id="FTOB01000011">
    <property type="protein sequence ID" value="SIT11694.1"/>
    <property type="molecule type" value="Genomic_DNA"/>
</dbReference>
<keyword evidence="5" id="KW-1185">Reference proteome</keyword>
<dbReference type="Proteomes" id="UP000185728">
    <property type="component" value="Unassembled WGS sequence"/>
</dbReference>
<dbReference type="PROSITE" id="PS51257">
    <property type="entry name" value="PROKAR_LIPOPROTEIN"/>
    <property type="match status" value="1"/>
</dbReference>
<reference evidence="4 5" key="1">
    <citation type="submission" date="2017-01" db="EMBL/GenBank/DDBJ databases">
        <authorList>
            <person name="Varghese N."/>
            <person name="Submissions S."/>
        </authorList>
    </citation>
    <scope>NUCLEOTIDE SEQUENCE [LARGE SCALE GENOMIC DNA]</scope>
    <source>
        <strain evidence="4 5">DSM 2061</strain>
    </source>
</reference>
<name>A0ABY1L1N1_9FLAO</name>
<evidence type="ECO:0000256" key="1">
    <source>
        <dbReference type="ARBA" id="ARBA00005622"/>
    </source>
</evidence>
<dbReference type="Gene3D" id="3.40.50.1820">
    <property type="entry name" value="alpha/beta hydrolase"/>
    <property type="match status" value="1"/>
</dbReference>
<accession>A0ABY1L1N1</accession>
<dbReference type="SUPFAM" id="SSF53474">
    <property type="entry name" value="alpha/beta-Hydrolases"/>
    <property type="match status" value="1"/>
</dbReference>
<proteinExistence type="inferred from homology"/>
<dbReference type="Pfam" id="PF00756">
    <property type="entry name" value="Esterase"/>
    <property type="match status" value="1"/>
</dbReference>
<dbReference type="InterPro" id="IPR000801">
    <property type="entry name" value="Esterase-like"/>
</dbReference>
<sequence length="263" mass="29947">MKSIYPLLLTLLLSCSNDASLDIIGVTEEFILQSNIIDDSYPIYVYLPENYSHNSYNQLIIGLDGDTRFNTIASLISDKTQNGSMPPSILISIGNNKNRNRDYTPTSYEHGTGGANNFYRFIKEELIPELESRYSVDPLNNKTLIGHSFGGLFTQYIMAQNRQDNPFDKFIASGTSYWYDSGVIFEYEQNYANENNDLDVTFYNGMGTLEGGVMLASFKEMNERIDNRNYRNFKHKNELIEKSGHTGSAHTIFKKGLDYVFSN</sequence>
<dbReference type="InterPro" id="IPR029058">
    <property type="entry name" value="AB_hydrolase_fold"/>
</dbReference>
<feature type="signal peptide" evidence="3">
    <location>
        <begin position="1"/>
        <end position="21"/>
    </location>
</feature>
<evidence type="ECO:0000313" key="4">
    <source>
        <dbReference type="EMBL" id="SIT11694.1"/>
    </source>
</evidence>
<evidence type="ECO:0000256" key="2">
    <source>
        <dbReference type="ARBA" id="ARBA00022801"/>
    </source>
</evidence>
<comment type="similarity">
    <text evidence="1">Belongs to the esterase D family.</text>
</comment>
<dbReference type="PANTHER" id="PTHR40841">
    <property type="entry name" value="SIDEROPHORE TRIACETYLFUSARININE C ESTERASE"/>
    <property type="match status" value="1"/>
</dbReference>
<protein>
    <recommendedName>
        <fullName evidence="6">Esterase</fullName>
    </recommendedName>
</protein>
<evidence type="ECO:0000313" key="5">
    <source>
        <dbReference type="Proteomes" id="UP000185728"/>
    </source>
</evidence>
<feature type="chain" id="PRO_5045148960" description="Esterase" evidence="3">
    <location>
        <begin position="22"/>
        <end position="263"/>
    </location>
</feature>
<comment type="caution">
    <text evidence="4">The sequence shown here is derived from an EMBL/GenBank/DDBJ whole genome shotgun (WGS) entry which is preliminary data.</text>
</comment>
<organism evidence="4 5">
    <name type="scientific">Zobellia uliginosa</name>
    <dbReference type="NCBI Taxonomy" id="143224"/>
    <lineage>
        <taxon>Bacteria</taxon>
        <taxon>Pseudomonadati</taxon>
        <taxon>Bacteroidota</taxon>
        <taxon>Flavobacteriia</taxon>
        <taxon>Flavobacteriales</taxon>
        <taxon>Flavobacteriaceae</taxon>
        <taxon>Zobellia</taxon>
    </lineage>
</organism>